<protein>
    <submittedName>
        <fullName evidence="9">ABC transporter permease</fullName>
    </submittedName>
</protein>
<feature type="transmembrane region" description="Helical" evidence="7">
    <location>
        <begin position="247"/>
        <end position="273"/>
    </location>
</feature>
<dbReference type="PANTHER" id="PTHR43163:SF6">
    <property type="entry name" value="DIPEPTIDE TRANSPORT SYSTEM PERMEASE PROTEIN DPPB-RELATED"/>
    <property type="match status" value="1"/>
</dbReference>
<keyword evidence="5 7" id="KW-1133">Transmembrane helix</keyword>
<sequence>MAPGRPGRTKEHHVLSYRLRRTLSGLRQLAAATVVSFLLLYAASGDVARNLMGESATREQVDQKAAQLGVDQPVWTQFADWLGGAFQGDLGRSWFTGQEVTEAIGIRFPVTLSLIVGTTVLTALLSAVLGVWAGTRRGGADRFVQVLSVLGVALPGFVVALVLVTQFAIRLEWFPATGYTPVEVSFTGWLKSITLPVVALTFGGMVFVTQQLRGAVIDTLRQDWVRTLRTRGLSSRRILFVHVLRSAAGPAVSVLGLHFIGLVGGAVIIEQVFTLPGLGQYTIGATASGDLPVVMGIVLLTAVVVFAANLATDLAVGWLNPKARRS</sequence>
<feature type="transmembrane region" description="Helical" evidence="7">
    <location>
        <begin position="293"/>
        <end position="319"/>
    </location>
</feature>
<comment type="caution">
    <text evidence="9">The sequence shown here is derived from an EMBL/GenBank/DDBJ whole genome shotgun (WGS) entry which is preliminary data.</text>
</comment>
<feature type="transmembrane region" description="Helical" evidence="7">
    <location>
        <begin position="25"/>
        <end position="43"/>
    </location>
</feature>
<dbReference type="PROSITE" id="PS50928">
    <property type="entry name" value="ABC_TM1"/>
    <property type="match status" value="1"/>
</dbReference>
<dbReference type="Gene3D" id="1.10.3720.10">
    <property type="entry name" value="MetI-like"/>
    <property type="match status" value="1"/>
</dbReference>
<dbReference type="Pfam" id="PF00528">
    <property type="entry name" value="BPD_transp_1"/>
    <property type="match status" value="1"/>
</dbReference>
<proteinExistence type="inferred from homology"/>
<evidence type="ECO:0000256" key="3">
    <source>
        <dbReference type="ARBA" id="ARBA00022475"/>
    </source>
</evidence>
<evidence type="ECO:0000256" key="6">
    <source>
        <dbReference type="ARBA" id="ARBA00023136"/>
    </source>
</evidence>
<comment type="similarity">
    <text evidence="7">Belongs to the binding-protein-dependent transport system permease family.</text>
</comment>
<organism evidence="9 10">
    <name type="scientific">Yinghuangia soli</name>
    <dbReference type="NCBI Taxonomy" id="2908204"/>
    <lineage>
        <taxon>Bacteria</taxon>
        <taxon>Bacillati</taxon>
        <taxon>Actinomycetota</taxon>
        <taxon>Actinomycetes</taxon>
        <taxon>Kitasatosporales</taxon>
        <taxon>Streptomycetaceae</taxon>
        <taxon>Yinghuangia</taxon>
    </lineage>
</organism>
<dbReference type="InterPro" id="IPR000515">
    <property type="entry name" value="MetI-like"/>
</dbReference>
<comment type="subcellular location">
    <subcellularLocation>
        <location evidence="1 7">Cell membrane</location>
        <topology evidence="1 7">Multi-pass membrane protein</topology>
    </subcellularLocation>
</comment>
<evidence type="ECO:0000256" key="5">
    <source>
        <dbReference type="ARBA" id="ARBA00022989"/>
    </source>
</evidence>
<dbReference type="PANTHER" id="PTHR43163">
    <property type="entry name" value="DIPEPTIDE TRANSPORT SYSTEM PERMEASE PROTEIN DPPB-RELATED"/>
    <property type="match status" value="1"/>
</dbReference>
<evidence type="ECO:0000256" key="7">
    <source>
        <dbReference type="RuleBase" id="RU363032"/>
    </source>
</evidence>
<dbReference type="InterPro" id="IPR045621">
    <property type="entry name" value="BPD_transp_1_N"/>
</dbReference>
<dbReference type="InterPro" id="IPR035906">
    <property type="entry name" value="MetI-like_sf"/>
</dbReference>
<dbReference type="EMBL" id="JAKFHA010000008">
    <property type="protein sequence ID" value="MCF2528855.1"/>
    <property type="molecule type" value="Genomic_DNA"/>
</dbReference>
<dbReference type="Pfam" id="PF19300">
    <property type="entry name" value="BPD_transp_1_N"/>
    <property type="match status" value="1"/>
</dbReference>
<dbReference type="Proteomes" id="UP001165378">
    <property type="component" value="Unassembled WGS sequence"/>
</dbReference>
<feature type="transmembrane region" description="Helical" evidence="7">
    <location>
        <begin position="146"/>
        <end position="169"/>
    </location>
</feature>
<dbReference type="CDD" id="cd06261">
    <property type="entry name" value="TM_PBP2"/>
    <property type="match status" value="1"/>
</dbReference>
<evidence type="ECO:0000313" key="10">
    <source>
        <dbReference type="Proteomes" id="UP001165378"/>
    </source>
</evidence>
<evidence type="ECO:0000313" key="9">
    <source>
        <dbReference type="EMBL" id="MCF2528855.1"/>
    </source>
</evidence>
<evidence type="ECO:0000256" key="4">
    <source>
        <dbReference type="ARBA" id="ARBA00022692"/>
    </source>
</evidence>
<dbReference type="RefSeq" id="WP_235053019.1">
    <property type="nucleotide sequence ID" value="NZ_JAKFHA010000008.1"/>
</dbReference>
<gene>
    <name evidence="9" type="ORF">LZ495_16750</name>
</gene>
<keyword evidence="10" id="KW-1185">Reference proteome</keyword>
<dbReference type="AlphaFoldDB" id="A0AA41U0V0"/>
<keyword evidence="3" id="KW-1003">Cell membrane</keyword>
<dbReference type="SUPFAM" id="SSF161098">
    <property type="entry name" value="MetI-like"/>
    <property type="match status" value="1"/>
</dbReference>
<feature type="domain" description="ABC transmembrane type-1" evidence="8">
    <location>
        <begin position="108"/>
        <end position="316"/>
    </location>
</feature>
<dbReference type="GO" id="GO:0055085">
    <property type="term" value="P:transmembrane transport"/>
    <property type="evidence" value="ECO:0007669"/>
    <property type="project" value="InterPro"/>
</dbReference>
<evidence type="ECO:0000256" key="2">
    <source>
        <dbReference type="ARBA" id="ARBA00022448"/>
    </source>
</evidence>
<evidence type="ECO:0000259" key="8">
    <source>
        <dbReference type="PROSITE" id="PS50928"/>
    </source>
</evidence>
<evidence type="ECO:0000256" key="1">
    <source>
        <dbReference type="ARBA" id="ARBA00004651"/>
    </source>
</evidence>
<feature type="transmembrane region" description="Helical" evidence="7">
    <location>
        <begin position="189"/>
        <end position="208"/>
    </location>
</feature>
<name>A0AA41U0V0_9ACTN</name>
<reference evidence="9" key="1">
    <citation type="submission" date="2022-01" db="EMBL/GenBank/DDBJ databases">
        <title>Genome-Based Taxonomic Classification of the Phylum Actinobacteria.</title>
        <authorList>
            <person name="Gao Y."/>
        </authorList>
    </citation>
    <scope>NUCLEOTIDE SEQUENCE</scope>
    <source>
        <strain evidence="9">KLBMP 8922</strain>
    </source>
</reference>
<feature type="transmembrane region" description="Helical" evidence="7">
    <location>
        <begin position="112"/>
        <end position="134"/>
    </location>
</feature>
<keyword evidence="4 7" id="KW-0812">Transmembrane</keyword>
<keyword evidence="6 7" id="KW-0472">Membrane</keyword>
<dbReference type="GO" id="GO:0005886">
    <property type="term" value="C:plasma membrane"/>
    <property type="evidence" value="ECO:0007669"/>
    <property type="project" value="UniProtKB-SubCell"/>
</dbReference>
<keyword evidence="2 7" id="KW-0813">Transport</keyword>
<accession>A0AA41U0V0</accession>